<dbReference type="NCBIfam" id="TIGR03743">
    <property type="entry name" value="SXT_TraD"/>
    <property type="match status" value="1"/>
</dbReference>
<protein>
    <submittedName>
        <fullName evidence="3">Type IV conjugative transfer system coupling protein TraD</fullName>
    </submittedName>
</protein>
<evidence type="ECO:0000259" key="2">
    <source>
        <dbReference type="Pfam" id="PF12696"/>
    </source>
</evidence>
<keyword evidence="1" id="KW-1133">Transmembrane helix</keyword>
<dbReference type="InterPro" id="IPR022458">
    <property type="entry name" value="Conjugative_coupling_TraG/TraD"/>
</dbReference>
<dbReference type="AlphaFoldDB" id="A0AAE4Q410"/>
<feature type="transmembrane region" description="Helical" evidence="1">
    <location>
        <begin position="35"/>
        <end position="57"/>
    </location>
</feature>
<comment type="caution">
    <text evidence="3">The sequence shown here is derived from an EMBL/GenBank/DDBJ whole genome shotgun (WGS) entry which is preliminary data.</text>
</comment>
<organism evidence="3 4">
    <name type="scientific">Shewanella xiamenensis</name>
    <dbReference type="NCBI Taxonomy" id="332186"/>
    <lineage>
        <taxon>Bacteria</taxon>
        <taxon>Pseudomonadati</taxon>
        <taxon>Pseudomonadota</taxon>
        <taxon>Gammaproteobacteria</taxon>
        <taxon>Alteromonadales</taxon>
        <taxon>Shewanellaceae</taxon>
        <taxon>Shewanella</taxon>
    </lineage>
</organism>
<dbReference type="Proteomes" id="UP001187859">
    <property type="component" value="Unassembled WGS sequence"/>
</dbReference>
<gene>
    <name evidence="3" type="primary">traD</name>
    <name evidence="3" type="ORF">QM089_23755</name>
</gene>
<dbReference type="InterPro" id="IPR051162">
    <property type="entry name" value="T4SS_component"/>
</dbReference>
<dbReference type="SUPFAM" id="SSF52540">
    <property type="entry name" value="P-loop containing nucleoside triphosphate hydrolases"/>
    <property type="match status" value="1"/>
</dbReference>
<dbReference type="InterPro" id="IPR032689">
    <property type="entry name" value="TraG-D_C"/>
</dbReference>
<dbReference type="PANTHER" id="PTHR30121">
    <property type="entry name" value="UNCHARACTERIZED PROTEIN YJGR-RELATED"/>
    <property type="match status" value="1"/>
</dbReference>
<dbReference type="EMBL" id="JASGOQ010000003">
    <property type="protein sequence ID" value="MDV5393209.1"/>
    <property type="molecule type" value="Genomic_DNA"/>
</dbReference>
<keyword evidence="1" id="KW-0812">Transmembrane</keyword>
<dbReference type="NCBIfam" id="TIGR03754">
    <property type="entry name" value="conj_TOL_TraD"/>
    <property type="match status" value="1"/>
</dbReference>
<dbReference type="RefSeq" id="WP_259477000.1">
    <property type="nucleotide sequence ID" value="NZ_CP091834.1"/>
</dbReference>
<feature type="domain" description="TraD/TraG TraM recognition site" evidence="2">
    <location>
        <begin position="543"/>
        <end position="673"/>
    </location>
</feature>
<dbReference type="InterPro" id="IPR027417">
    <property type="entry name" value="P-loop_NTPase"/>
</dbReference>
<dbReference type="CDD" id="cd01127">
    <property type="entry name" value="TrwB_TraG_TraD_VirD4"/>
    <property type="match status" value="1"/>
</dbReference>
<evidence type="ECO:0000313" key="3">
    <source>
        <dbReference type="EMBL" id="MDV5393209.1"/>
    </source>
</evidence>
<reference evidence="3" key="1">
    <citation type="submission" date="2023-05" db="EMBL/GenBank/DDBJ databases">
        <title>Colonisation of extended spectrum b-lactamase- and carbapenemase-producing bacteria on hospital surfaces from low- and middle-income countries.</title>
        <authorList>
            <person name="Nieto-Rosado M."/>
            <person name="Sands K."/>
            <person name="Iregbu K."/>
            <person name="Zahra R."/>
            <person name="Mazarati J.B."/>
            <person name="Mehtar S."/>
            <person name="Barnards-Group B."/>
            <person name="Walsh T.R."/>
        </authorList>
    </citation>
    <scope>NUCLEOTIDE SEQUENCE</scope>
    <source>
        <strain evidence="3">PP-E493</strain>
    </source>
</reference>
<accession>A0AAE4Q410</accession>
<sequence length="727" mass="80976">MSTEIQLDGRLRPCYEYQASVNAAVMSFAATKMPYLMGVPFVSSYATAIGLGLLGVAQYYKGRKLRRYQEGLRNLQPFFIQTEDLPVSEDEFWLGRGYEVTQVHAQRMYECNTPNGIPYTKPSKAYNRARQISRKAKKQGASWPIKTLAKRLDGQHFVTVNLGGKKVSLFKNPVAPYPNVGGEPYLHGVGIEDETDVLTPLKSMEGHVLVMGTTGCGKTRAAEIFLTADIARKIKRTIQKRTPSGDIEKQTVSQPDGCVVCFDPKGDPELLARVYSEAKRAGRPFIFFHLGEAGISARYNGVGNFSRLSEVATRISGQLAGSGDSAAFKEFAWRFISIIAKALFSMGLRPSYQDIRSYIMDMESLFIRYAEHYLAELGVSDWRVLVDDLVLTIKKVPENLKGASRRSVALDSLIQSFTQANSIRVTPAYEGLLNAVKYDASYFSKITASLLPLLEKLCSGDNLEILSPDYSDMNDTRPILDWTQAIRQGAAVYCGFAAMVDRDVASAVSNSMLSDLLSLSGKIYQSGINYGVDAASSKERANVYLHLDEANEMCGDEYIPILNKARGAGLRVIAYTQSRQDFEVRLGDKAKAQVVESNYNTIIMFRVKTEDTAKLLTDQLKEVNIYDLSVGSMISPELNVDDESLMTTRINNSVSIVKTQKLLKPDDIISLPKGQAYALLEGSKLYKLRFPLPKESAHTLPPELSLIYSKMKKQYRSYDNWWEKEAA</sequence>
<dbReference type="Pfam" id="PF12696">
    <property type="entry name" value="TraG-D_C"/>
    <property type="match status" value="1"/>
</dbReference>
<proteinExistence type="predicted"/>
<dbReference type="InterPro" id="IPR022503">
    <property type="entry name" value="Conj_coupling_TraG/TraD_PFGI-1"/>
</dbReference>
<name>A0AAE4Q410_9GAMM</name>
<dbReference type="PANTHER" id="PTHR30121:SF6">
    <property type="entry name" value="SLR6007 PROTEIN"/>
    <property type="match status" value="1"/>
</dbReference>
<evidence type="ECO:0000313" key="4">
    <source>
        <dbReference type="Proteomes" id="UP001187859"/>
    </source>
</evidence>
<evidence type="ECO:0000256" key="1">
    <source>
        <dbReference type="SAM" id="Phobius"/>
    </source>
</evidence>
<keyword evidence="1" id="KW-0472">Membrane</keyword>
<dbReference type="Gene3D" id="3.40.50.300">
    <property type="entry name" value="P-loop containing nucleotide triphosphate hydrolases"/>
    <property type="match status" value="2"/>
</dbReference>